<accession>A0AAW1PBB0</accession>
<evidence type="ECO:0000256" key="1">
    <source>
        <dbReference type="SAM" id="Phobius"/>
    </source>
</evidence>
<reference evidence="2 3" key="1">
    <citation type="journal article" date="2024" name="Nat. Commun.">
        <title>Phylogenomics reveals the evolutionary origins of lichenization in chlorophyte algae.</title>
        <authorList>
            <person name="Puginier C."/>
            <person name="Libourel C."/>
            <person name="Otte J."/>
            <person name="Skaloud P."/>
            <person name="Haon M."/>
            <person name="Grisel S."/>
            <person name="Petersen M."/>
            <person name="Berrin J.G."/>
            <person name="Delaux P.M."/>
            <person name="Dal Grande F."/>
            <person name="Keller J."/>
        </authorList>
    </citation>
    <scope>NUCLEOTIDE SEQUENCE [LARGE SCALE GENOMIC DNA]</scope>
    <source>
        <strain evidence="2 3">SAG 2036</strain>
    </source>
</reference>
<organism evidence="2 3">
    <name type="scientific">Symbiochloris irregularis</name>
    <dbReference type="NCBI Taxonomy" id="706552"/>
    <lineage>
        <taxon>Eukaryota</taxon>
        <taxon>Viridiplantae</taxon>
        <taxon>Chlorophyta</taxon>
        <taxon>core chlorophytes</taxon>
        <taxon>Trebouxiophyceae</taxon>
        <taxon>Trebouxiales</taxon>
        <taxon>Trebouxiaceae</taxon>
        <taxon>Symbiochloris</taxon>
    </lineage>
</organism>
<keyword evidence="1" id="KW-1133">Transmembrane helix</keyword>
<evidence type="ECO:0000313" key="2">
    <source>
        <dbReference type="EMBL" id="KAK9810656.1"/>
    </source>
</evidence>
<name>A0AAW1PBB0_9CHLO</name>
<keyword evidence="3" id="KW-1185">Reference proteome</keyword>
<dbReference type="EMBL" id="JALJOQ010000015">
    <property type="protein sequence ID" value="KAK9810656.1"/>
    <property type="molecule type" value="Genomic_DNA"/>
</dbReference>
<gene>
    <name evidence="2" type="ORF">WJX73_007978</name>
</gene>
<dbReference type="AlphaFoldDB" id="A0AAW1PBB0"/>
<dbReference type="Proteomes" id="UP001465755">
    <property type="component" value="Unassembled WGS sequence"/>
</dbReference>
<sequence>MRRRGDRLRDLLQEDEPLDSVEQQELVQELEKQQEQQSKIWAVVWTAILLLTAASYSALAWHQAAYPWHMKHHANFYDTLGVYTLAAGEACSGLSLLPATWAIRRGLSSSAQIAGNSATRAGFIMP</sequence>
<feature type="transmembrane region" description="Helical" evidence="1">
    <location>
        <begin position="40"/>
        <end position="61"/>
    </location>
</feature>
<keyword evidence="1" id="KW-0812">Transmembrane</keyword>
<dbReference type="PANTHER" id="PTHR36784">
    <property type="entry name" value="HISTONE-LYSINE N-METHYLTRANSFERASE"/>
    <property type="match status" value="1"/>
</dbReference>
<protein>
    <submittedName>
        <fullName evidence="2">Uncharacterized protein</fullName>
    </submittedName>
</protein>
<dbReference type="PANTHER" id="PTHR36784:SF1">
    <property type="entry name" value="HISTONE-LYSINE N-METHYLTRANSFERASE"/>
    <property type="match status" value="1"/>
</dbReference>
<evidence type="ECO:0000313" key="3">
    <source>
        <dbReference type="Proteomes" id="UP001465755"/>
    </source>
</evidence>
<keyword evidence="1" id="KW-0472">Membrane</keyword>
<comment type="caution">
    <text evidence="2">The sequence shown here is derived from an EMBL/GenBank/DDBJ whole genome shotgun (WGS) entry which is preliminary data.</text>
</comment>
<feature type="transmembrane region" description="Helical" evidence="1">
    <location>
        <begin position="81"/>
        <end position="103"/>
    </location>
</feature>
<proteinExistence type="predicted"/>